<sequence>MFLGCDKSSQIEKEISEIPVEVKVKRFDLDYKKATPADLPQLKQEYPYMFPQEYPDSVWVTKMYDTLQRSLFNEVYKAFPDFEAQEKELASFFQHVKFYYPNDPIPTVITVTSDVDYKNQVIYTGKYLVIGLDTYLGASHEFYSGMAQYITESLDKKYMIVDVASAYADAKVASPRMKDFLSVIIYYGKKQYIEQLLIPNKSAAERLKYSEEQYTWAEANEAMIWQYFVENEVLYSTAPKLLERFVMPAPFSKFYLPVDNESPGRLGIYIGSKIVDAYMKNNDVSLQQMLNTSAQEIFKSAHYKPKK</sequence>
<evidence type="ECO:0000313" key="2">
    <source>
        <dbReference type="Proteomes" id="UP001143543"/>
    </source>
</evidence>
<organism evidence="1 2">
    <name type="scientific">Neptunitalea lumnitzerae</name>
    <dbReference type="NCBI Taxonomy" id="2965509"/>
    <lineage>
        <taxon>Bacteria</taxon>
        <taxon>Pseudomonadati</taxon>
        <taxon>Bacteroidota</taxon>
        <taxon>Flavobacteriia</taxon>
        <taxon>Flavobacteriales</taxon>
        <taxon>Flavobacteriaceae</taxon>
        <taxon>Neptunitalea</taxon>
    </lineage>
</organism>
<reference evidence="1" key="1">
    <citation type="submission" date="2022-07" db="EMBL/GenBank/DDBJ databases">
        <title>Taxonomy of Novel Oxalotrophic and Methylotrophic Bacteria.</title>
        <authorList>
            <person name="Sahin N."/>
            <person name="Tani A."/>
        </authorList>
    </citation>
    <scope>NUCLEOTIDE SEQUENCE</scope>
    <source>
        <strain evidence="1">Y10</strain>
    </source>
</reference>
<gene>
    <name evidence="1" type="primary">gldB</name>
    <name evidence="1" type="ORF">Y10_14490</name>
</gene>
<proteinExistence type="predicted"/>
<keyword evidence="2" id="KW-1185">Reference proteome</keyword>
<dbReference type="NCBIfam" id="TIGR03514">
    <property type="entry name" value="GldB_lipo"/>
    <property type="match status" value="1"/>
</dbReference>
<evidence type="ECO:0000313" key="1">
    <source>
        <dbReference type="EMBL" id="GLB49081.1"/>
    </source>
</evidence>
<name>A0ABQ5MI31_9FLAO</name>
<protein>
    <submittedName>
        <fullName evidence="1">Gliding motility lipoprotein GldB</fullName>
    </submittedName>
</protein>
<accession>A0ABQ5MI31</accession>
<dbReference type="Proteomes" id="UP001143543">
    <property type="component" value="Unassembled WGS sequence"/>
</dbReference>
<comment type="caution">
    <text evidence="1">The sequence shown here is derived from an EMBL/GenBank/DDBJ whole genome shotgun (WGS) entry which is preliminary data.</text>
</comment>
<dbReference type="EMBL" id="BRVO01000001">
    <property type="protein sequence ID" value="GLB49081.1"/>
    <property type="molecule type" value="Genomic_DNA"/>
</dbReference>
<dbReference type="InterPro" id="IPR019853">
    <property type="entry name" value="GldB-like"/>
</dbReference>
<dbReference type="Pfam" id="PF25594">
    <property type="entry name" value="GldB_lipo"/>
    <property type="match status" value="1"/>
</dbReference>
<keyword evidence="1" id="KW-0449">Lipoprotein</keyword>